<dbReference type="Proteomes" id="UP001159641">
    <property type="component" value="Unassembled WGS sequence"/>
</dbReference>
<evidence type="ECO:0000313" key="1">
    <source>
        <dbReference type="EMBL" id="KAJ8789244.1"/>
    </source>
</evidence>
<name>A0AB34HF73_ESCRO</name>
<reference evidence="1 2" key="1">
    <citation type="submission" date="2022-11" db="EMBL/GenBank/DDBJ databases">
        <title>Whole genome sequence of Eschrichtius robustus ER-17-0199.</title>
        <authorList>
            <person name="Bruniche-Olsen A."/>
            <person name="Black A.N."/>
            <person name="Fields C.J."/>
            <person name="Walden K."/>
            <person name="Dewoody J.A."/>
        </authorList>
    </citation>
    <scope>NUCLEOTIDE SEQUENCE [LARGE SCALE GENOMIC DNA]</scope>
    <source>
        <strain evidence="1">ER-17-0199</strain>
        <tissue evidence="1">Blubber</tissue>
    </source>
</reference>
<protein>
    <submittedName>
        <fullName evidence="1">Uncharacterized protein</fullName>
    </submittedName>
</protein>
<keyword evidence="2" id="KW-1185">Reference proteome</keyword>
<organism evidence="1 2">
    <name type="scientific">Eschrichtius robustus</name>
    <name type="common">California gray whale</name>
    <name type="synonym">Eschrichtius gibbosus</name>
    <dbReference type="NCBI Taxonomy" id="9764"/>
    <lineage>
        <taxon>Eukaryota</taxon>
        <taxon>Metazoa</taxon>
        <taxon>Chordata</taxon>
        <taxon>Craniata</taxon>
        <taxon>Vertebrata</taxon>
        <taxon>Euteleostomi</taxon>
        <taxon>Mammalia</taxon>
        <taxon>Eutheria</taxon>
        <taxon>Laurasiatheria</taxon>
        <taxon>Artiodactyla</taxon>
        <taxon>Whippomorpha</taxon>
        <taxon>Cetacea</taxon>
        <taxon>Mysticeti</taxon>
        <taxon>Eschrichtiidae</taxon>
        <taxon>Eschrichtius</taxon>
    </lineage>
</organism>
<gene>
    <name evidence="1" type="ORF">J1605_022179</name>
</gene>
<comment type="caution">
    <text evidence="1">The sequence shown here is derived from an EMBL/GenBank/DDBJ whole genome shotgun (WGS) entry which is preliminary data.</text>
</comment>
<dbReference type="AlphaFoldDB" id="A0AB34HF73"/>
<sequence>MRFTSLTASALTSAHCCAPENVNFHVYGKGMQVNYFRIHMASRSLSHQGKSVSAQNTLFIQQILIEHPLYVRALSTGSRNAEDWLEKIPMDLNSEKVKGTFITKGKGRNPEGREETGKVAAGFSRGASNVILLPRF</sequence>
<dbReference type="EMBL" id="JAIQCJ010001430">
    <property type="protein sequence ID" value="KAJ8789244.1"/>
    <property type="molecule type" value="Genomic_DNA"/>
</dbReference>
<evidence type="ECO:0000313" key="2">
    <source>
        <dbReference type="Proteomes" id="UP001159641"/>
    </source>
</evidence>
<accession>A0AB34HF73</accession>
<proteinExistence type="predicted"/>